<proteinExistence type="inferred from homology"/>
<evidence type="ECO:0000256" key="2">
    <source>
        <dbReference type="ARBA" id="ARBA00008657"/>
    </source>
</evidence>
<comment type="subcellular location">
    <subcellularLocation>
        <location evidence="1">Cytoplasm</location>
        <location evidence="1">Nucleoid</location>
    </subcellularLocation>
</comment>
<evidence type="ECO:0000256" key="4">
    <source>
        <dbReference type="ARBA" id="ARBA00022490"/>
    </source>
</evidence>
<dbReference type="Pfam" id="PF04381">
    <property type="entry name" value="RdgC"/>
    <property type="match status" value="1"/>
</dbReference>
<gene>
    <name evidence="6" type="ORF">ACFOSU_11855</name>
</gene>
<name>A0ABV7ESU2_9GAMM</name>
<keyword evidence="4" id="KW-0963">Cytoplasm</keyword>
<sequence>MWIRNLCVFLGSERFGWTAAELEERLAAALCPPCGDQHPSTQGFVPPIKGEHAMVYVVDDLAVCLHQEVSRVLPSAVLNEEVEERVERIETGEGRKVSRRERADIKDQAHFELLPRAFTRSRRTHLIMDLRDNRVWVDCSAEKRAEDIVASLRTALGSLPVTRPSPAVSPAEEMTSWLQEPAKLPNGFECGDRCALEANDDTKSSVRVSAMDLQRDEVLAHVASGMHVVRLNLSVDDAIEFDLDENLDLKRLRALDLIQEDIDNLDTEDAVAELHARLSLQGQVIRGLLDRVYTHFGVAGTANAQAA</sequence>
<evidence type="ECO:0000256" key="5">
    <source>
        <dbReference type="ARBA" id="ARBA00023172"/>
    </source>
</evidence>
<dbReference type="Proteomes" id="UP001595462">
    <property type="component" value="Unassembled WGS sequence"/>
</dbReference>
<dbReference type="PANTHER" id="PTHR38103:SF1">
    <property type="entry name" value="RECOMBINATION-ASSOCIATED PROTEIN RDGC"/>
    <property type="match status" value="1"/>
</dbReference>
<evidence type="ECO:0000256" key="1">
    <source>
        <dbReference type="ARBA" id="ARBA00004453"/>
    </source>
</evidence>
<organism evidence="6 7">
    <name type="scientific">Salinisphaera aquimarina</name>
    <dbReference type="NCBI Taxonomy" id="2094031"/>
    <lineage>
        <taxon>Bacteria</taxon>
        <taxon>Pseudomonadati</taxon>
        <taxon>Pseudomonadota</taxon>
        <taxon>Gammaproteobacteria</taxon>
        <taxon>Salinisphaerales</taxon>
        <taxon>Salinisphaeraceae</taxon>
        <taxon>Salinisphaera</taxon>
    </lineage>
</organism>
<comment type="caution">
    <text evidence="6">The sequence shown here is derived from an EMBL/GenBank/DDBJ whole genome shotgun (WGS) entry which is preliminary data.</text>
</comment>
<evidence type="ECO:0000256" key="3">
    <source>
        <dbReference type="ARBA" id="ARBA00022296"/>
    </source>
</evidence>
<dbReference type="EMBL" id="JBHRSS010000004">
    <property type="protein sequence ID" value="MFC3104581.1"/>
    <property type="molecule type" value="Genomic_DNA"/>
</dbReference>
<reference evidence="7" key="1">
    <citation type="journal article" date="2019" name="Int. J. Syst. Evol. Microbiol.">
        <title>The Global Catalogue of Microorganisms (GCM) 10K type strain sequencing project: providing services to taxonomists for standard genome sequencing and annotation.</title>
        <authorList>
            <consortium name="The Broad Institute Genomics Platform"/>
            <consortium name="The Broad Institute Genome Sequencing Center for Infectious Disease"/>
            <person name="Wu L."/>
            <person name="Ma J."/>
        </authorList>
    </citation>
    <scope>NUCLEOTIDE SEQUENCE [LARGE SCALE GENOMIC DNA]</scope>
    <source>
        <strain evidence="7">KCTC 52640</strain>
    </source>
</reference>
<accession>A0ABV7ESU2</accession>
<keyword evidence="5" id="KW-0233">DNA recombination</keyword>
<evidence type="ECO:0000313" key="7">
    <source>
        <dbReference type="Proteomes" id="UP001595462"/>
    </source>
</evidence>
<evidence type="ECO:0000313" key="6">
    <source>
        <dbReference type="EMBL" id="MFC3104581.1"/>
    </source>
</evidence>
<protein>
    <recommendedName>
        <fullName evidence="3">Recombination-associated protein RdgC</fullName>
    </recommendedName>
</protein>
<comment type="similarity">
    <text evidence="2">Belongs to the RdgC family.</text>
</comment>
<dbReference type="RefSeq" id="WP_380689852.1">
    <property type="nucleotide sequence ID" value="NZ_JBHRSS010000004.1"/>
</dbReference>
<keyword evidence="7" id="KW-1185">Reference proteome</keyword>
<dbReference type="PANTHER" id="PTHR38103">
    <property type="entry name" value="RECOMBINATION-ASSOCIATED PROTEIN RDGC"/>
    <property type="match status" value="1"/>
</dbReference>
<dbReference type="InterPro" id="IPR007476">
    <property type="entry name" value="RdgC"/>
</dbReference>
<dbReference type="NCBIfam" id="NF001464">
    <property type="entry name" value="PRK00321.1-5"/>
    <property type="match status" value="1"/>
</dbReference>